<organism evidence="2 3">
    <name type="scientific">Neiella litorisoli</name>
    <dbReference type="NCBI Taxonomy" id="2771431"/>
    <lineage>
        <taxon>Bacteria</taxon>
        <taxon>Pseudomonadati</taxon>
        <taxon>Pseudomonadota</taxon>
        <taxon>Gammaproteobacteria</taxon>
        <taxon>Alteromonadales</taxon>
        <taxon>Echinimonadaceae</taxon>
        <taxon>Neiella</taxon>
    </lineage>
</organism>
<evidence type="ECO:0000313" key="2">
    <source>
        <dbReference type="EMBL" id="MBD1390060.1"/>
    </source>
</evidence>
<dbReference type="EMBL" id="JACXAF010000014">
    <property type="protein sequence ID" value="MBD1390060.1"/>
    <property type="molecule type" value="Genomic_DNA"/>
</dbReference>
<name>A0A8J6UM67_9GAMM</name>
<evidence type="ECO:0000313" key="3">
    <source>
        <dbReference type="Proteomes" id="UP000638014"/>
    </source>
</evidence>
<dbReference type="Proteomes" id="UP000638014">
    <property type="component" value="Unassembled WGS sequence"/>
</dbReference>
<keyword evidence="1" id="KW-0732">Signal</keyword>
<dbReference type="AlphaFoldDB" id="A0A8J6UM67"/>
<feature type="chain" id="PRO_5035186366" evidence="1">
    <location>
        <begin position="25"/>
        <end position="676"/>
    </location>
</feature>
<protein>
    <submittedName>
        <fullName evidence="2">Uncharacterized protein</fullName>
    </submittedName>
</protein>
<reference evidence="2" key="1">
    <citation type="submission" date="2020-09" db="EMBL/GenBank/DDBJ databases">
        <title>A novel bacterium of genus Neiella, isolated from South China Sea.</title>
        <authorList>
            <person name="Huang H."/>
            <person name="Mo K."/>
            <person name="Hu Y."/>
        </authorList>
    </citation>
    <scope>NUCLEOTIDE SEQUENCE</scope>
    <source>
        <strain evidence="2">HB171785</strain>
    </source>
</reference>
<keyword evidence="3" id="KW-1185">Reference proteome</keyword>
<sequence>MIMKRRMVKHVGLLALVLPLTACLDDDNDNKDVVAALEQQNALLEEQIKNEKEQNEQQAPVIVNSVTLYTSVVDAADYADAGPVIVHFKEGPMWREAIEFDTGEILITDIKPMSDYEMVISSPTDAFMRRAVFGKTQDSSTENSYQQLDAVMVSPPVQKSIKIINVNSDKAIDDLQLKAYSNIGEGGLSAETYAHPAIYDAATESYNFILPQDLDVIVYGSLDPDGDGEANYEIEYGAYDSYRHEFHFYASSMQPDAEIGVRSLQDDEPVTYTELQVRLSVLDENGNAVNAAEVAISDELNGELAAQFDAEQQQYVLDSKLNSSLSVNISAFESDGVFYGSSSVYIYPRDNGSFDITTSGNRYEYRYTSYATDGAIDLIIGPNQSSPTSALEVTAVADVSGANYQASIYYSSPIALLEGSTSLVQQDVWQVTYGNSDDNDLILPGTTAYRIVDVEVPHSAELMLNNTRLVLSSDLSLAEGYEYSYQVNEIEDSVATVRKNLYDDHVDFYSPVTSEFSIDDIVLDNRNYWSNGSELVPVNTAGIAANAYERRDSAYLHFPESIASLKNFTLSKVIIVEDGVAENSFSSYQIVSGGNIWISSALALPIAANENLVRDGNNYMATIRGTTLPEGRWYYVGVSSYINDDKESSENSITFDYSFETMDGEIKTGTITLSVM</sequence>
<comment type="caution">
    <text evidence="2">The sequence shown here is derived from an EMBL/GenBank/DDBJ whole genome shotgun (WGS) entry which is preliminary data.</text>
</comment>
<evidence type="ECO:0000256" key="1">
    <source>
        <dbReference type="SAM" id="SignalP"/>
    </source>
</evidence>
<accession>A0A8J6UM67</accession>
<proteinExistence type="predicted"/>
<gene>
    <name evidence="2" type="ORF">IC617_11525</name>
</gene>
<feature type="signal peptide" evidence="1">
    <location>
        <begin position="1"/>
        <end position="24"/>
    </location>
</feature>